<dbReference type="Proteomes" id="UP000004470">
    <property type="component" value="Unassembled WGS sequence"/>
</dbReference>
<dbReference type="EMBL" id="AEEG01000002">
    <property type="protein sequence ID" value="EFL96062.1"/>
    <property type="molecule type" value="Genomic_DNA"/>
</dbReference>
<name>E0NEQ1_PEDAC</name>
<accession>E0NEQ1</accession>
<proteinExistence type="predicted"/>
<reference evidence="1" key="1">
    <citation type="submission" date="2010-07" db="EMBL/GenBank/DDBJ databases">
        <authorList>
            <person name="Muzny D."/>
            <person name="Qin X."/>
            <person name="Deng J."/>
            <person name="Jiang H."/>
            <person name="Liu Y."/>
            <person name="Qu J."/>
            <person name="Song X.-Z."/>
            <person name="Zhang L."/>
            <person name="Thornton R."/>
            <person name="Coyle M."/>
            <person name="Francisco L."/>
            <person name="Jackson L."/>
            <person name="Javaid M."/>
            <person name="Korchina V."/>
            <person name="Kovar C."/>
            <person name="Mata R."/>
            <person name="Mathew T."/>
            <person name="Ngo R."/>
            <person name="Nguyen L."/>
            <person name="Nguyen N."/>
            <person name="Okwuonu G."/>
            <person name="Ongeri F."/>
            <person name="Pham C."/>
            <person name="Simmons D."/>
            <person name="Wilczek-Boney K."/>
            <person name="Hale W."/>
            <person name="Jakkamsetti A."/>
            <person name="Pham P."/>
            <person name="Ruth R."/>
            <person name="San Lucas F."/>
            <person name="Warren J."/>
            <person name="Zhang J."/>
            <person name="Zhao Z."/>
            <person name="Zhou C."/>
            <person name="Zhu D."/>
            <person name="Lee S."/>
            <person name="Bess C."/>
            <person name="Blankenburg K."/>
            <person name="Forbes L."/>
            <person name="Fu Q."/>
            <person name="Gubbala S."/>
            <person name="Hirani K."/>
            <person name="Jayaseelan J.C."/>
            <person name="Lara F."/>
            <person name="Munidasa M."/>
            <person name="Palculict T."/>
            <person name="Patil S."/>
            <person name="Pu L.-L."/>
            <person name="Saada N."/>
            <person name="Tang L."/>
            <person name="Weissenberger G."/>
            <person name="Zhu Y."/>
            <person name="Hemphill L."/>
            <person name="Shang Y."/>
            <person name="Youmans B."/>
            <person name="Ayvaz T."/>
            <person name="Ross M."/>
            <person name="Santibanez J."/>
            <person name="Aqrawi P."/>
            <person name="Gross S."/>
            <person name="Joshi V."/>
            <person name="Fowler G."/>
            <person name="Nazareth L."/>
            <person name="Reid J."/>
            <person name="Worley K."/>
            <person name="Petrosino J."/>
            <person name="Highlander S."/>
            <person name="Gibbs R."/>
        </authorList>
    </citation>
    <scope>NUCLEOTIDE SEQUENCE [LARGE SCALE GENOMIC DNA]</scope>
    <source>
        <strain evidence="1">DSM 20284</strain>
    </source>
</reference>
<dbReference type="HOGENOM" id="CLU_3237286_0_0_9"/>
<sequence length="43" mass="4846">MFWEPYGNKSKVSQSSGNTGIVALLFLENYLRNLAKINPLFPS</sequence>
<organism evidence="1 2">
    <name type="scientific">Pediococcus acidilactici DSM 20284</name>
    <dbReference type="NCBI Taxonomy" id="862514"/>
    <lineage>
        <taxon>Bacteria</taxon>
        <taxon>Bacillati</taxon>
        <taxon>Bacillota</taxon>
        <taxon>Bacilli</taxon>
        <taxon>Lactobacillales</taxon>
        <taxon>Lactobacillaceae</taxon>
        <taxon>Pediococcus</taxon>
        <taxon>Pediococcus acidilactici group</taxon>
    </lineage>
</organism>
<keyword evidence="2" id="KW-1185">Reference proteome</keyword>
<comment type="caution">
    <text evidence="1">The sequence shown here is derived from an EMBL/GenBank/DDBJ whole genome shotgun (WGS) entry which is preliminary data.</text>
</comment>
<evidence type="ECO:0000313" key="2">
    <source>
        <dbReference type="Proteomes" id="UP000004470"/>
    </source>
</evidence>
<gene>
    <name evidence="1" type="ORF">HMPREF0623_0113</name>
</gene>
<dbReference type="AlphaFoldDB" id="E0NEQ1"/>
<evidence type="ECO:0000313" key="1">
    <source>
        <dbReference type="EMBL" id="EFL96062.1"/>
    </source>
</evidence>
<protein>
    <submittedName>
        <fullName evidence="1">Uncharacterized protein</fullName>
    </submittedName>
</protein>